<keyword evidence="2" id="KW-1185">Reference proteome</keyword>
<comment type="caution">
    <text evidence="1">The sequence shown here is derived from an EMBL/GenBank/DDBJ whole genome shotgun (WGS) entry which is preliminary data.</text>
</comment>
<protein>
    <submittedName>
        <fullName evidence="1">Uncharacterized protein</fullName>
    </submittedName>
</protein>
<evidence type="ECO:0000313" key="1">
    <source>
        <dbReference type="EMBL" id="MBH8555485.1"/>
    </source>
</evidence>
<dbReference type="RefSeq" id="WP_214441702.1">
    <property type="nucleotide sequence ID" value="NZ_JAECZB010000095.1"/>
</dbReference>
<evidence type="ECO:0000313" key="2">
    <source>
        <dbReference type="Proteomes" id="UP000599391"/>
    </source>
</evidence>
<name>A0A8J7L410_9CYAN</name>
<reference evidence="1 2" key="1">
    <citation type="journal article" date="2021" name="Int. J. Syst. Evol. Microbiol.">
        <title>Amazonocrinis nigriterrae gen. nov., sp. nov., Atlanticothrix silvestris gen. nov., sp. nov. and Dendronalium phyllosphericum gen. nov., sp. nov., nostocacean cyanobacteria from Brazilian environments.</title>
        <authorList>
            <person name="Alvarenga D.O."/>
            <person name="Andreote A.P.D."/>
            <person name="Branco L.H.Z."/>
            <person name="Delbaje E."/>
            <person name="Cruz R.B."/>
            <person name="Varani A.M."/>
            <person name="Fiore M.F."/>
        </authorList>
    </citation>
    <scope>NUCLEOTIDE SEQUENCE [LARGE SCALE GENOMIC DNA]</scope>
    <source>
        <strain evidence="1 2">CENA357</strain>
    </source>
</reference>
<proteinExistence type="predicted"/>
<dbReference type="AlphaFoldDB" id="A0A8J7L410"/>
<dbReference type="EMBL" id="JAECZB010000095">
    <property type="protein sequence ID" value="MBH8555485.1"/>
    <property type="molecule type" value="Genomic_DNA"/>
</dbReference>
<organism evidence="1 2">
    <name type="scientific">Atlanticothrix silvestris CENA357</name>
    <dbReference type="NCBI Taxonomy" id="1725252"/>
    <lineage>
        <taxon>Bacteria</taxon>
        <taxon>Bacillati</taxon>
        <taxon>Cyanobacteriota</taxon>
        <taxon>Cyanophyceae</taxon>
        <taxon>Nostocales</taxon>
        <taxon>Nodulariaceae</taxon>
        <taxon>Atlanticothrix</taxon>
        <taxon>Atlanticothrix silvestris</taxon>
    </lineage>
</organism>
<accession>A0A8J7L410</accession>
<sequence>MEPSQKPQRRAADHEFEESLEQLEDILQENLTEDEEVTKLPTSSAKEAELSQDLTAIDLDAFEDAVADIEKYLDERTK</sequence>
<gene>
    <name evidence="1" type="ORF">I8751_24700</name>
</gene>
<dbReference type="Proteomes" id="UP000599391">
    <property type="component" value="Unassembled WGS sequence"/>
</dbReference>